<dbReference type="AlphaFoldDB" id="A0A9P9E0T1"/>
<feature type="coiled-coil region" evidence="1">
    <location>
        <begin position="793"/>
        <end position="820"/>
    </location>
</feature>
<dbReference type="PANTHER" id="PTHR46082:SF6">
    <property type="entry name" value="AAA+ ATPASE DOMAIN-CONTAINING PROTEIN-RELATED"/>
    <property type="match status" value="1"/>
</dbReference>
<evidence type="ECO:0000313" key="3">
    <source>
        <dbReference type="EMBL" id="KAH7130119.1"/>
    </source>
</evidence>
<dbReference type="Gene3D" id="1.25.40.10">
    <property type="entry name" value="Tetratricopeptide repeat domain"/>
    <property type="match status" value="2"/>
</dbReference>
<dbReference type="Pfam" id="PF13424">
    <property type="entry name" value="TPR_12"/>
    <property type="match status" value="2"/>
</dbReference>
<comment type="caution">
    <text evidence="3">The sequence shown here is derived from an EMBL/GenBank/DDBJ whole genome shotgun (WGS) entry which is preliminary data.</text>
</comment>
<dbReference type="SUPFAM" id="SSF53167">
    <property type="entry name" value="Purine and uridine phosphorylases"/>
    <property type="match status" value="1"/>
</dbReference>
<keyword evidence="4" id="KW-1185">Reference proteome</keyword>
<proteinExistence type="predicted"/>
<dbReference type="InterPro" id="IPR019734">
    <property type="entry name" value="TPR_rpt"/>
</dbReference>
<dbReference type="GO" id="GO:0003824">
    <property type="term" value="F:catalytic activity"/>
    <property type="evidence" value="ECO:0007669"/>
    <property type="project" value="InterPro"/>
</dbReference>
<dbReference type="SMART" id="SM00028">
    <property type="entry name" value="TPR"/>
    <property type="match status" value="5"/>
</dbReference>
<dbReference type="EMBL" id="JAGMWT010000004">
    <property type="protein sequence ID" value="KAH7130119.1"/>
    <property type="molecule type" value="Genomic_DNA"/>
</dbReference>
<dbReference type="InterPro" id="IPR027417">
    <property type="entry name" value="P-loop_NTPase"/>
</dbReference>
<dbReference type="Gene3D" id="3.40.50.300">
    <property type="entry name" value="P-loop containing nucleotide triphosphate hydrolases"/>
    <property type="match status" value="1"/>
</dbReference>
<feature type="compositionally biased region" description="Acidic residues" evidence="2">
    <location>
        <begin position="1064"/>
        <end position="1080"/>
    </location>
</feature>
<feature type="region of interest" description="Disordered" evidence="2">
    <location>
        <begin position="1046"/>
        <end position="1086"/>
    </location>
</feature>
<evidence type="ECO:0000313" key="4">
    <source>
        <dbReference type="Proteomes" id="UP000700596"/>
    </source>
</evidence>
<evidence type="ECO:0000256" key="2">
    <source>
        <dbReference type="SAM" id="MobiDB-lite"/>
    </source>
</evidence>
<dbReference type="Gene3D" id="3.40.50.1580">
    <property type="entry name" value="Nucleoside phosphorylase domain"/>
    <property type="match status" value="1"/>
</dbReference>
<dbReference type="InterPro" id="IPR011990">
    <property type="entry name" value="TPR-like_helical_dom_sf"/>
</dbReference>
<evidence type="ECO:0000256" key="1">
    <source>
        <dbReference type="SAM" id="Coils"/>
    </source>
</evidence>
<dbReference type="InterPro" id="IPR053137">
    <property type="entry name" value="NLR-like"/>
</dbReference>
<feature type="compositionally biased region" description="Basic and acidic residues" evidence="2">
    <location>
        <begin position="1046"/>
        <end position="1055"/>
    </location>
</feature>
<gene>
    <name evidence="3" type="ORF">B0J11DRAFT_482419</name>
</gene>
<dbReference type="SUPFAM" id="SSF48452">
    <property type="entry name" value="TPR-like"/>
    <property type="match status" value="2"/>
</dbReference>
<dbReference type="SUPFAM" id="SSF52540">
    <property type="entry name" value="P-loop containing nucleoside triphosphate hydrolases"/>
    <property type="match status" value="1"/>
</dbReference>
<dbReference type="Pfam" id="PF13374">
    <property type="entry name" value="TPR_10"/>
    <property type="match status" value="1"/>
</dbReference>
<dbReference type="InterPro" id="IPR035994">
    <property type="entry name" value="Nucleoside_phosphorylase_sf"/>
</dbReference>
<organism evidence="3 4">
    <name type="scientific">Dendryphion nanum</name>
    <dbReference type="NCBI Taxonomy" id="256645"/>
    <lineage>
        <taxon>Eukaryota</taxon>
        <taxon>Fungi</taxon>
        <taxon>Dikarya</taxon>
        <taxon>Ascomycota</taxon>
        <taxon>Pezizomycotina</taxon>
        <taxon>Dothideomycetes</taxon>
        <taxon>Pleosporomycetidae</taxon>
        <taxon>Pleosporales</taxon>
        <taxon>Torulaceae</taxon>
        <taxon>Dendryphion</taxon>
    </lineage>
</organism>
<accession>A0A9P9E0T1</accession>
<dbReference type="GO" id="GO:0009116">
    <property type="term" value="P:nucleoside metabolic process"/>
    <property type="evidence" value="ECO:0007669"/>
    <property type="project" value="InterPro"/>
</dbReference>
<dbReference type="PANTHER" id="PTHR46082">
    <property type="entry name" value="ATP/GTP-BINDING PROTEIN-RELATED"/>
    <property type="match status" value="1"/>
</dbReference>
<sequence length="1086" mass="121269">MTTDTTSYTPHHPDQYTIAIICALVKEFDPVQALFDEELCCTYDGSGKSGNDRNVYVVGRFADHHAVLMMPGSPGELDAGLCTQRLRDHFPNIKLTLLVGICGAMSHNHETGEPIYLGDVIVGTKIWRYLHNAQGNQLQNGGIDLQLRNLVSESASQRVKQLGNLLRTEHFRKEIMDASLAFLKFLQERKKDKKYEYPSDKGDKATPDILFKSDYIHRHRAADGPCDCANPSENNCEEVKQIACKDLGCKESGRERTRSQTGVLPMPNIHVGTIASSDVVLRARSELATSFKNHNVLGIDMEGGGVSEATDCIVIKGAVDYADTHKNKDFAFYAAAAAASVAKAFVKKLYIGNPTQSTSEGPSGAPWLVPLVRTQSFAGRDAQLAQLGIHVSSKGGQRLAIYGLGGCGKTALALELAYRTREREPTCAIFWVPALSQESFEQSYREIGSRLRIPEIADAKADVKQLVKARLSNETFGSWLMIIDNADDTSVLFSPLIEGDGSTGRNRLIDYLPYSSRGSFVFTTRTRTAAVNTAGHNIIALGKLAKLEATKVLRTRLLQEHQHELEVQETVDEFLDMLTCLALAIVQAVAFINTNDISLSEYISCYQYSEENASELLHGDFEDYGRYRDTKNPVATTWYISFEQIRRHDELAAEYLSFMACTSNNDIPASMLPANKSTIAQTKAIGTLKAYAFIAERQSQTDAQQGQRQILAKAFDVHPLVHRATQSWLKEHNQWNMWIERCLTRLVVIIPFGDYETRSTWTGYLSHATHIAYLEEAHVVEERISLLERIGYCEQALGQYQNAEQTHRQVLEQRKKMLGEEHPDTLLSIGNLAIAINEQGKYAEAEKMHQETLVLRKKVLGEEHPDTLLSMNNVAGALIRLEKDAEAEKMLQETLALSKKVLGEEHLETLTSMNNVAAALSGQGKYAEAEKMHQETLVLKKKVLGEEHPHTLTSMNNVAAALSSQGKYAEAEKMYQETLALRKKVLGEEHPDTLLSMHDLANTLRNQCFIDEAIILLENCFVIGRQTFRILPLHIQQIPETVEAWQHERKRKETEESNNSKGDETDETEEESEEESDESEAGGIML</sequence>
<reference evidence="3" key="1">
    <citation type="journal article" date="2021" name="Nat. Commun.">
        <title>Genetic determinants of endophytism in the Arabidopsis root mycobiome.</title>
        <authorList>
            <person name="Mesny F."/>
            <person name="Miyauchi S."/>
            <person name="Thiergart T."/>
            <person name="Pickel B."/>
            <person name="Atanasova L."/>
            <person name="Karlsson M."/>
            <person name="Huettel B."/>
            <person name="Barry K.W."/>
            <person name="Haridas S."/>
            <person name="Chen C."/>
            <person name="Bauer D."/>
            <person name="Andreopoulos W."/>
            <person name="Pangilinan J."/>
            <person name="LaButti K."/>
            <person name="Riley R."/>
            <person name="Lipzen A."/>
            <person name="Clum A."/>
            <person name="Drula E."/>
            <person name="Henrissat B."/>
            <person name="Kohler A."/>
            <person name="Grigoriev I.V."/>
            <person name="Martin F.M."/>
            <person name="Hacquard S."/>
        </authorList>
    </citation>
    <scope>NUCLEOTIDE SEQUENCE</scope>
    <source>
        <strain evidence="3">MPI-CAGE-CH-0243</strain>
    </source>
</reference>
<dbReference type="Proteomes" id="UP000700596">
    <property type="component" value="Unassembled WGS sequence"/>
</dbReference>
<name>A0A9P9E0T1_9PLEO</name>
<protein>
    <submittedName>
        <fullName evidence="3">Kinesin light chain</fullName>
    </submittedName>
</protein>
<keyword evidence="1" id="KW-0175">Coiled coil</keyword>
<dbReference type="OrthoDB" id="1658288at2759"/>